<proteinExistence type="predicted"/>
<evidence type="ECO:0000313" key="3">
    <source>
        <dbReference type="EMBL" id="CUQ89032.1"/>
    </source>
</evidence>
<organism evidence="3 4">
    <name type="scientific">[Eubacterium] siraeum</name>
    <dbReference type="NCBI Taxonomy" id="39492"/>
    <lineage>
        <taxon>Bacteria</taxon>
        <taxon>Bacillati</taxon>
        <taxon>Bacillota</taxon>
        <taxon>Clostridia</taxon>
        <taxon>Eubacteriales</taxon>
        <taxon>Oscillospiraceae</taxon>
        <taxon>Oscillospiraceae incertae sedis</taxon>
    </lineage>
</organism>
<dbReference type="Proteomes" id="UP000095662">
    <property type="component" value="Unassembled WGS sequence"/>
</dbReference>
<gene>
    <name evidence="3" type="primary">immR_5</name>
    <name evidence="3" type="ORF">ERS852540_01845</name>
</gene>
<feature type="domain" description="HTH cro/C1-type" evidence="2">
    <location>
        <begin position="7"/>
        <end position="61"/>
    </location>
</feature>
<dbReference type="GO" id="GO:0003677">
    <property type="term" value="F:DNA binding"/>
    <property type="evidence" value="ECO:0007669"/>
    <property type="project" value="UniProtKB-KW"/>
</dbReference>
<dbReference type="InterPro" id="IPR001387">
    <property type="entry name" value="Cro/C1-type_HTH"/>
</dbReference>
<dbReference type="CDD" id="cd00093">
    <property type="entry name" value="HTH_XRE"/>
    <property type="match status" value="1"/>
</dbReference>
<keyword evidence="1" id="KW-0238">DNA-binding</keyword>
<dbReference type="PANTHER" id="PTHR46558">
    <property type="entry name" value="TRACRIPTIONAL REGULATORY PROTEIN-RELATED-RELATED"/>
    <property type="match status" value="1"/>
</dbReference>
<evidence type="ECO:0000256" key="1">
    <source>
        <dbReference type="ARBA" id="ARBA00023125"/>
    </source>
</evidence>
<accession>A0A174ZSL8</accession>
<dbReference type="InterPro" id="IPR016024">
    <property type="entry name" value="ARM-type_fold"/>
</dbReference>
<dbReference type="STRING" id="39492.ERS852540_01845"/>
<reference evidence="3 4" key="1">
    <citation type="submission" date="2015-09" db="EMBL/GenBank/DDBJ databases">
        <authorList>
            <consortium name="Pathogen Informatics"/>
        </authorList>
    </citation>
    <scope>NUCLEOTIDE SEQUENCE [LARGE SCALE GENOMIC DNA]</scope>
    <source>
        <strain evidence="3 4">2789STDY5834928</strain>
    </source>
</reference>
<dbReference type="InterPro" id="IPR010982">
    <property type="entry name" value="Lambda_DNA-bd_dom_sf"/>
</dbReference>
<dbReference type="SMART" id="SM00530">
    <property type="entry name" value="HTH_XRE"/>
    <property type="match status" value="1"/>
</dbReference>
<evidence type="ECO:0000259" key="2">
    <source>
        <dbReference type="PROSITE" id="PS50943"/>
    </source>
</evidence>
<dbReference type="AlphaFoldDB" id="A0A174ZSL8"/>
<dbReference type="Pfam" id="PF01381">
    <property type="entry name" value="HTH_3"/>
    <property type="match status" value="1"/>
</dbReference>
<dbReference type="PANTHER" id="PTHR46558:SF11">
    <property type="entry name" value="HTH-TYPE TRANSCRIPTIONAL REGULATOR XRE"/>
    <property type="match status" value="1"/>
</dbReference>
<dbReference type="SUPFAM" id="SSF47413">
    <property type="entry name" value="lambda repressor-like DNA-binding domains"/>
    <property type="match status" value="1"/>
</dbReference>
<dbReference type="PROSITE" id="PS50943">
    <property type="entry name" value="HTH_CROC1"/>
    <property type="match status" value="1"/>
</dbReference>
<dbReference type="Gene3D" id="1.10.260.40">
    <property type="entry name" value="lambda repressor-like DNA-binding domains"/>
    <property type="match status" value="1"/>
</dbReference>
<dbReference type="SUPFAM" id="SSF48371">
    <property type="entry name" value="ARM repeat"/>
    <property type="match status" value="1"/>
</dbReference>
<name>A0A174ZSL8_9FIRM</name>
<protein>
    <submittedName>
        <fullName evidence="3">HTH-type transcriptional regulator immR</fullName>
    </submittedName>
</protein>
<dbReference type="OrthoDB" id="9812495at2"/>
<sequence>MSFGNIIKKLRSDRNMTQEQLAEVLSISAQAVSRWETNIALPDISLLPILANFFDVTTDFLLEVDASSREKEIESLSEAAREYTTNGQWSKGVEILRKAIRKYPSAYKLSHELASALYCSPQETDTISDEHYEKLLQEVVSLEENVLENSKDTELRHSAIQLLCYAYPKLKMPEKAESLANTMPYAHQCREDLLVSVSDKTKRYRYQQEAILTHLQLMLSGITFNCAPLDDNTKPYTPEELILLNKKVIDILNIIFEDKNYGFFKQKIAWTYLDIAWFYAKINNRNETIKYLTLAKNQSIDNDKAVYKPTETYTCLIARGKEYGEVWHNINANDSMHQINEMDDKIYDFIRDDVEFKKIAEELRQYAHER</sequence>
<dbReference type="EMBL" id="CZBY01000015">
    <property type="protein sequence ID" value="CUQ89032.1"/>
    <property type="molecule type" value="Genomic_DNA"/>
</dbReference>
<evidence type="ECO:0000313" key="4">
    <source>
        <dbReference type="Proteomes" id="UP000095662"/>
    </source>
</evidence>